<dbReference type="HOGENOM" id="CLU_031666_5_0_1"/>
<dbReference type="Proteomes" id="UP000008827">
    <property type="component" value="Chromosome 8"/>
</dbReference>
<gene>
    <name evidence="6" type="ORF">GLYMA_08G083100</name>
</gene>
<keyword evidence="2" id="KW-0325">Glycoprotein</keyword>
<evidence type="ECO:0000256" key="2">
    <source>
        <dbReference type="ARBA" id="ARBA00022622"/>
    </source>
</evidence>
<evidence type="ECO:0000256" key="3">
    <source>
        <dbReference type="ARBA" id="ARBA00022729"/>
    </source>
</evidence>
<evidence type="ECO:0000256" key="1">
    <source>
        <dbReference type="ARBA" id="ARBA00004609"/>
    </source>
</evidence>
<dbReference type="Pfam" id="PF07983">
    <property type="entry name" value="X8"/>
    <property type="match status" value="1"/>
</dbReference>
<dbReference type="GO" id="GO:0098552">
    <property type="term" value="C:side of membrane"/>
    <property type="evidence" value="ECO:0007669"/>
    <property type="project" value="UniProtKB-KW"/>
</dbReference>
<evidence type="ECO:0000313" key="6">
    <source>
        <dbReference type="EMBL" id="KRH42319.1"/>
    </source>
</evidence>
<protein>
    <recommendedName>
        <fullName evidence="5">X8 domain-containing protein</fullName>
    </recommendedName>
</protein>
<dbReference type="GO" id="GO:0005886">
    <property type="term" value="C:plasma membrane"/>
    <property type="evidence" value="ECO:0007669"/>
    <property type="project" value="UniProtKB-SubCell"/>
</dbReference>
<dbReference type="Gene3D" id="1.20.58.1040">
    <property type="match status" value="1"/>
</dbReference>
<sequence>MAKSAGSLVVFLSIFILLLFCNLAKPSTSDVELNEIIEYSCSSLGDCKMIQQGGSCFNPNTLINFASVVMNQYYATNGSNI</sequence>
<dbReference type="SMART" id="SM00768">
    <property type="entry name" value="X8"/>
    <property type="match status" value="1"/>
</dbReference>
<feature type="chain" id="PRO_5014581005" description="X8 domain-containing protein" evidence="4">
    <location>
        <begin position="27"/>
        <end position="81"/>
    </location>
</feature>
<evidence type="ECO:0000313" key="7">
    <source>
        <dbReference type="EnsemblPlants" id="KRH42319"/>
    </source>
</evidence>
<dbReference type="SMR" id="K7L5J2"/>
<name>K7L5J2_SOYBN</name>
<dbReference type="AlphaFoldDB" id="K7L5J2"/>
<feature type="domain" description="X8" evidence="5">
    <location>
        <begin position="19"/>
        <end position="81"/>
    </location>
</feature>
<dbReference type="PANTHER" id="PTHR31044:SF71">
    <property type="entry name" value="MAJOR POLLEN ALLERGEN OLE E 10-LIKE"/>
    <property type="match status" value="1"/>
</dbReference>
<proteinExistence type="predicted"/>
<evidence type="ECO:0000259" key="5">
    <source>
        <dbReference type="SMART" id="SM00768"/>
    </source>
</evidence>
<feature type="signal peptide" evidence="4">
    <location>
        <begin position="1"/>
        <end position="26"/>
    </location>
</feature>
<keyword evidence="8" id="KW-1185">Reference proteome</keyword>
<organism evidence="7">
    <name type="scientific">Glycine max</name>
    <name type="common">Soybean</name>
    <name type="synonym">Glycine hispida</name>
    <dbReference type="NCBI Taxonomy" id="3847"/>
    <lineage>
        <taxon>Eukaryota</taxon>
        <taxon>Viridiplantae</taxon>
        <taxon>Streptophyta</taxon>
        <taxon>Embryophyta</taxon>
        <taxon>Tracheophyta</taxon>
        <taxon>Spermatophyta</taxon>
        <taxon>Magnoliopsida</taxon>
        <taxon>eudicotyledons</taxon>
        <taxon>Gunneridae</taxon>
        <taxon>Pentapetalae</taxon>
        <taxon>rosids</taxon>
        <taxon>fabids</taxon>
        <taxon>Fabales</taxon>
        <taxon>Fabaceae</taxon>
        <taxon>Papilionoideae</taxon>
        <taxon>50 kb inversion clade</taxon>
        <taxon>NPAAA clade</taxon>
        <taxon>indigoferoid/millettioid clade</taxon>
        <taxon>Phaseoleae</taxon>
        <taxon>Glycine</taxon>
        <taxon>Glycine subgen. Soja</taxon>
    </lineage>
</organism>
<dbReference type="EMBL" id="CM000841">
    <property type="protein sequence ID" value="KRH42319.1"/>
    <property type="molecule type" value="Genomic_DNA"/>
</dbReference>
<dbReference type="InterPro" id="IPR044788">
    <property type="entry name" value="X8_dom_prot"/>
</dbReference>
<reference evidence="7" key="2">
    <citation type="submission" date="2018-02" db="UniProtKB">
        <authorList>
            <consortium name="EnsemblPlants"/>
        </authorList>
    </citation>
    <scope>IDENTIFICATION</scope>
    <source>
        <strain evidence="7">Williams 82</strain>
    </source>
</reference>
<dbReference type="OMA" id="IDWACNE"/>
<accession>K7L5J2</accession>
<dbReference type="PANTHER" id="PTHR31044">
    <property type="entry name" value="BETA-1,3 GLUCANASE"/>
    <property type="match status" value="1"/>
</dbReference>
<comment type="subcellular location">
    <subcellularLocation>
        <location evidence="1">Cell membrane</location>
        <topology evidence="1">Lipid-anchor</topology>
        <topology evidence="1">GPI-anchor</topology>
    </subcellularLocation>
</comment>
<reference evidence="6" key="3">
    <citation type="submission" date="2018-07" db="EMBL/GenBank/DDBJ databases">
        <title>WGS assembly of Glycine max.</title>
        <authorList>
            <person name="Schmutz J."/>
            <person name="Cannon S."/>
            <person name="Schlueter J."/>
            <person name="Ma J."/>
            <person name="Mitros T."/>
            <person name="Nelson W."/>
            <person name="Hyten D."/>
            <person name="Song Q."/>
            <person name="Thelen J."/>
            <person name="Cheng J."/>
            <person name="Xu D."/>
            <person name="Hellsten U."/>
            <person name="May G."/>
            <person name="Yu Y."/>
            <person name="Sakurai T."/>
            <person name="Umezawa T."/>
            <person name="Bhattacharyya M."/>
            <person name="Sandhu D."/>
            <person name="Valliyodan B."/>
            <person name="Lindquist E."/>
            <person name="Peto M."/>
            <person name="Grant D."/>
            <person name="Shu S."/>
            <person name="Goodstein D."/>
            <person name="Barry K."/>
            <person name="Futrell-Griggs M."/>
            <person name="Abernathy B."/>
            <person name="Du J."/>
            <person name="Tian Z."/>
            <person name="Zhu L."/>
            <person name="Gill N."/>
            <person name="Joshi T."/>
            <person name="Libault M."/>
            <person name="Sethuraman A."/>
            <person name="Zhang X."/>
            <person name="Shinozaki K."/>
            <person name="Nguyen H."/>
            <person name="Wing R."/>
            <person name="Cregan P."/>
            <person name="Specht J."/>
            <person name="Grimwood J."/>
            <person name="Rokhsar D."/>
            <person name="Stacey G."/>
            <person name="Shoemaker R."/>
            <person name="Jackson S."/>
        </authorList>
    </citation>
    <scope>NUCLEOTIDE SEQUENCE</scope>
    <source>
        <tissue evidence="6">Callus</tissue>
    </source>
</reference>
<keyword evidence="2" id="KW-0472">Membrane</keyword>
<evidence type="ECO:0000313" key="8">
    <source>
        <dbReference type="Proteomes" id="UP000008827"/>
    </source>
</evidence>
<dbReference type="InParanoid" id="K7L5J2"/>
<dbReference type="EnsemblPlants" id="KRH42319">
    <property type="protein sequence ID" value="KRH42319"/>
    <property type="gene ID" value="GLYMA_08G083100"/>
</dbReference>
<dbReference type="InterPro" id="IPR012946">
    <property type="entry name" value="X8"/>
</dbReference>
<dbReference type="GO" id="GO:0009506">
    <property type="term" value="C:plasmodesma"/>
    <property type="evidence" value="ECO:0007669"/>
    <property type="project" value="UniProtKB-ARBA"/>
</dbReference>
<reference evidence="6 7" key="1">
    <citation type="journal article" date="2010" name="Nature">
        <title>Genome sequence of the palaeopolyploid soybean.</title>
        <authorList>
            <person name="Schmutz J."/>
            <person name="Cannon S.B."/>
            <person name="Schlueter J."/>
            <person name="Ma J."/>
            <person name="Mitros T."/>
            <person name="Nelson W."/>
            <person name="Hyten D.L."/>
            <person name="Song Q."/>
            <person name="Thelen J.J."/>
            <person name="Cheng J."/>
            <person name="Xu D."/>
            <person name="Hellsten U."/>
            <person name="May G.D."/>
            <person name="Yu Y."/>
            <person name="Sakurai T."/>
            <person name="Umezawa T."/>
            <person name="Bhattacharyya M.K."/>
            <person name="Sandhu D."/>
            <person name="Valliyodan B."/>
            <person name="Lindquist E."/>
            <person name="Peto M."/>
            <person name="Grant D."/>
            <person name="Shu S."/>
            <person name="Goodstein D."/>
            <person name="Barry K."/>
            <person name="Futrell-Griggs M."/>
            <person name="Abernathy B."/>
            <person name="Du J."/>
            <person name="Tian Z."/>
            <person name="Zhu L."/>
            <person name="Gill N."/>
            <person name="Joshi T."/>
            <person name="Libault M."/>
            <person name="Sethuraman A."/>
            <person name="Zhang X.-C."/>
            <person name="Shinozaki K."/>
            <person name="Nguyen H.T."/>
            <person name="Wing R.A."/>
            <person name="Cregan P."/>
            <person name="Specht J."/>
            <person name="Grimwood J."/>
            <person name="Rokhsar D."/>
            <person name="Stacey G."/>
            <person name="Shoemaker R.C."/>
            <person name="Jackson S.A."/>
        </authorList>
    </citation>
    <scope>NUCLEOTIDE SEQUENCE [LARGE SCALE GENOMIC DNA]</scope>
    <source>
        <strain evidence="7">cv. Williams 82</strain>
        <tissue evidence="6">Callus</tissue>
    </source>
</reference>
<evidence type="ECO:0000256" key="4">
    <source>
        <dbReference type="SAM" id="SignalP"/>
    </source>
</evidence>
<dbReference type="Gramene" id="KRH42319">
    <property type="protein sequence ID" value="KRH42319"/>
    <property type="gene ID" value="GLYMA_08G083100"/>
</dbReference>
<keyword evidence="2" id="KW-0336">GPI-anchor</keyword>
<dbReference type="PaxDb" id="3847-GLYMA08G08791.1"/>
<keyword evidence="3 4" id="KW-0732">Signal</keyword>
<keyword evidence="2" id="KW-0449">Lipoprotein</keyword>